<dbReference type="AlphaFoldDB" id="A0A147HRR0"/>
<dbReference type="PANTHER" id="PTHR14239">
    <property type="entry name" value="DUDULIN-RELATED"/>
    <property type="match status" value="1"/>
</dbReference>
<dbReference type="PATRIC" id="fig|33051.3.peg.1230"/>
<dbReference type="EMBL" id="LDTD01000186">
    <property type="protein sequence ID" value="KTT65397.1"/>
    <property type="molecule type" value="Genomic_DNA"/>
</dbReference>
<dbReference type="Pfam" id="PF03807">
    <property type="entry name" value="F420_oxidored"/>
    <property type="match status" value="1"/>
</dbReference>
<reference evidence="3 4" key="1">
    <citation type="journal article" date="2016" name="Front. Microbiol.">
        <title>Genomic Resource of Rice Seed Associated Bacteria.</title>
        <authorList>
            <person name="Midha S."/>
            <person name="Bansal K."/>
            <person name="Sharma S."/>
            <person name="Kumar N."/>
            <person name="Patil P.P."/>
            <person name="Chaudhry V."/>
            <person name="Patil P.B."/>
        </authorList>
    </citation>
    <scope>NUCLEOTIDE SEQUENCE [LARGE SCALE GENOMIC DNA]</scope>
    <source>
        <strain evidence="3 4">NS319</strain>
    </source>
</reference>
<accession>A0A147HRR0</accession>
<evidence type="ECO:0000313" key="4">
    <source>
        <dbReference type="Proteomes" id="UP000072867"/>
    </source>
</evidence>
<dbReference type="GO" id="GO:0016491">
    <property type="term" value="F:oxidoreductase activity"/>
    <property type="evidence" value="ECO:0007669"/>
    <property type="project" value="UniProtKB-KW"/>
</dbReference>
<dbReference type="RefSeq" id="WP_058734843.1">
    <property type="nucleotide sequence ID" value="NZ_LDTD01000186.1"/>
</dbReference>
<keyword evidence="1" id="KW-0560">Oxidoreductase</keyword>
<sequence length="211" mass="21700">MTTIAILGSGRVASSLASGLARAGHTITIGVRDIAIPRNWTGPDVRFASHAEAIGSSQIVINATPGAGSVERLTALADALAGKLLIDVANATSRDEDGAPSGLLYPTDSLAERLQAALPRTNVIKTLNTMLSSVMNNPASLTGNPTAYLSGDNTGAKSLVRSLLHDLGWQDSEILDLGGIATARGVEAVMLLVTDVMKATGFAPFAISPVR</sequence>
<dbReference type="Proteomes" id="UP000072867">
    <property type="component" value="Unassembled WGS sequence"/>
</dbReference>
<evidence type="ECO:0000313" key="3">
    <source>
        <dbReference type="EMBL" id="KTT65397.1"/>
    </source>
</evidence>
<feature type="domain" description="Pyrroline-5-carboxylate reductase catalytic N-terminal" evidence="2">
    <location>
        <begin position="3"/>
        <end position="90"/>
    </location>
</feature>
<dbReference type="STRING" id="33051.SB4_17690"/>
<organism evidence="3 4">
    <name type="scientific">Sphingomonas sanguinis</name>
    <dbReference type="NCBI Taxonomy" id="33051"/>
    <lineage>
        <taxon>Bacteria</taxon>
        <taxon>Pseudomonadati</taxon>
        <taxon>Pseudomonadota</taxon>
        <taxon>Alphaproteobacteria</taxon>
        <taxon>Sphingomonadales</taxon>
        <taxon>Sphingomonadaceae</taxon>
        <taxon>Sphingomonas</taxon>
    </lineage>
</organism>
<comment type="caution">
    <text evidence="3">The sequence shown here is derived from an EMBL/GenBank/DDBJ whole genome shotgun (WGS) entry which is preliminary data.</text>
</comment>
<proteinExistence type="predicted"/>
<protein>
    <submittedName>
        <fullName evidence="3">NADP oxidoreductase</fullName>
    </submittedName>
</protein>
<evidence type="ECO:0000256" key="1">
    <source>
        <dbReference type="ARBA" id="ARBA00023002"/>
    </source>
</evidence>
<evidence type="ECO:0000259" key="2">
    <source>
        <dbReference type="Pfam" id="PF03807"/>
    </source>
</evidence>
<dbReference type="InterPro" id="IPR051267">
    <property type="entry name" value="STEAP_metalloreductase"/>
</dbReference>
<dbReference type="Gene3D" id="3.40.50.720">
    <property type="entry name" value="NAD(P)-binding Rossmann-like Domain"/>
    <property type="match status" value="1"/>
</dbReference>
<dbReference type="SUPFAM" id="SSF51735">
    <property type="entry name" value="NAD(P)-binding Rossmann-fold domains"/>
    <property type="match status" value="1"/>
</dbReference>
<dbReference type="InterPro" id="IPR036291">
    <property type="entry name" value="NAD(P)-bd_dom_sf"/>
</dbReference>
<dbReference type="InterPro" id="IPR028939">
    <property type="entry name" value="P5C_Rdtase_cat_N"/>
</dbReference>
<gene>
    <name evidence="3" type="ORF">NS319_18135</name>
</gene>
<name>A0A147HRR0_9SPHN</name>